<evidence type="ECO:0000313" key="2">
    <source>
        <dbReference type="EMBL" id="OCL15002.1"/>
    </source>
</evidence>
<dbReference type="EMBL" id="KV748497">
    <property type="protein sequence ID" value="OCL15002.1"/>
    <property type="molecule type" value="Genomic_DNA"/>
</dbReference>
<keyword evidence="3" id="KW-1185">Reference proteome</keyword>
<feature type="region of interest" description="Disordered" evidence="1">
    <location>
        <begin position="1"/>
        <end position="20"/>
    </location>
</feature>
<sequence length="180" mass="19364">MGIISSQSLTPPTSNSATEIVRPEIFRPNVVRAPSPAGAHYPSIFETTACPICHDCVLGPGPANRTTPRTVHEFKVSSRAGCAGCRMVLDAVEAYEPGWARKHSGHHSDANGGGGGPGGGGGGGGRIQLGLNYDVLSVYLLLKDGTKCEKFEIFQSQVYKPDTRIRRRRKGTHEKSYCRR</sequence>
<evidence type="ECO:0000313" key="3">
    <source>
        <dbReference type="Proteomes" id="UP000250140"/>
    </source>
</evidence>
<feature type="compositionally biased region" description="Polar residues" evidence="1">
    <location>
        <begin position="1"/>
        <end position="18"/>
    </location>
</feature>
<evidence type="ECO:0000256" key="1">
    <source>
        <dbReference type="SAM" id="MobiDB-lite"/>
    </source>
</evidence>
<feature type="compositionally biased region" description="Gly residues" evidence="1">
    <location>
        <begin position="111"/>
        <end position="121"/>
    </location>
</feature>
<name>A0A8E2JZN4_9PEZI</name>
<dbReference type="Proteomes" id="UP000250140">
    <property type="component" value="Unassembled WGS sequence"/>
</dbReference>
<proteinExistence type="predicted"/>
<dbReference type="OrthoDB" id="10664335at2759"/>
<gene>
    <name evidence="2" type="ORF">AOQ84DRAFT_159983</name>
</gene>
<organism evidence="2 3">
    <name type="scientific">Glonium stellatum</name>
    <dbReference type="NCBI Taxonomy" id="574774"/>
    <lineage>
        <taxon>Eukaryota</taxon>
        <taxon>Fungi</taxon>
        <taxon>Dikarya</taxon>
        <taxon>Ascomycota</taxon>
        <taxon>Pezizomycotina</taxon>
        <taxon>Dothideomycetes</taxon>
        <taxon>Pleosporomycetidae</taxon>
        <taxon>Gloniales</taxon>
        <taxon>Gloniaceae</taxon>
        <taxon>Glonium</taxon>
    </lineage>
</organism>
<accession>A0A8E2JZN4</accession>
<dbReference type="AlphaFoldDB" id="A0A8E2JZN4"/>
<reference evidence="2 3" key="1">
    <citation type="journal article" date="2016" name="Nat. Commun.">
        <title>Ectomycorrhizal ecology is imprinted in the genome of the dominant symbiotic fungus Cenococcum geophilum.</title>
        <authorList>
            <consortium name="DOE Joint Genome Institute"/>
            <person name="Peter M."/>
            <person name="Kohler A."/>
            <person name="Ohm R.A."/>
            <person name="Kuo A."/>
            <person name="Krutzmann J."/>
            <person name="Morin E."/>
            <person name="Arend M."/>
            <person name="Barry K.W."/>
            <person name="Binder M."/>
            <person name="Choi C."/>
            <person name="Clum A."/>
            <person name="Copeland A."/>
            <person name="Grisel N."/>
            <person name="Haridas S."/>
            <person name="Kipfer T."/>
            <person name="LaButti K."/>
            <person name="Lindquist E."/>
            <person name="Lipzen A."/>
            <person name="Maire R."/>
            <person name="Meier B."/>
            <person name="Mihaltcheva S."/>
            <person name="Molinier V."/>
            <person name="Murat C."/>
            <person name="Poggeler S."/>
            <person name="Quandt C.A."/>
            <person name="Sperisen C."/>
            <person name="Tritt A."/>
            <person name="Tisserant E."/>
            <person name="Crous P.W."/>
            <person name="Henrissat B."/>
            <person name="Nehls U."/>
            <person name="Egli S."/>
            <person name="Spatafora J.W."/>
            <person name="Grigoriev I.V."/>
            <person name="Martin F.M."/>
        </authorList>
    </citation>
    <scope>NUCLEOTIDE SEQUENCE [LARGE SCALE GENOMIC DNA]</scope>
    <source>
        <strain evidence="2 3">CBS 207.34</strain>
    </source>
</reference>
<protein>
    <submittedName>
        <fullName evidence="2">Uncharacterized protein</fullName>
    </submittedName>
</protein>
<feature type="region of interest" description="Disordered" evidence="1">
    <location>
        <begin position="100"/>
        <end position="121"/>
    </location>
</feature>